<feature type="compositionally biased region" description="Polar residues" evidence="1">
    <location>
        <begin position="883"/>
        <end position="908"/>
    </location>
</feature>
<feature type="compositionally biased region" description="Polar residues" evidence="1">
    <location>
        <begin position="1300"/>
        <end position="1317"/>
    </location>
</feature>
<evidence type="ECO:0000313" key="3">
    <source>
        <dbReference type="Proteomes" id="UP000792457"/>
    </source>
</evidence>
<sequence>MKLKKLKSPQTSQENATNNPSAWQCISDSLRKPVSDDDIERYPLPRFSINNQRERLLSYKVLSESVRDLWSNCSFKLMGNQKVRRINFFDKKVEITNWTSCVCNRCFPQPKRKKGKVKLSESKSRLLQTTKHSTPMKPKGLNVEVPEFFPRKEDTASHRDTGQKYFPSSVATSPQASTVLYNQPQWYANIYNPAPIPPSAIHLNYNACTFGSPSFNYPQPPYNFSPEFITQMARQYCFQNHSNMQPYSQQIPPNNLVSGPQMAIGWNQPSHSLNRVSQAPNYSTRPPCMMPFQQTWAPNPCMNQYQQTPSPQQTQLAFLHQTSQQLQYLQSQTNELTNIYHQRWQNEAANQKNQPRAEPEIPPIAPRMQISESAKNRQVSPPKNIPVFQRPPESYVSAQGDDNNRRRHGTGGGGGGVVMSNLIILTKGSRCKDAKNKICPAEVQEQEDRGAKVVHDNSNDGLGSYNNTDEKFIDSLQCLSKHSLVGSIPEMVSESEDLAESEEILIDIPNGASVTVDSLAGELCQGSCNNDLDFLKESIIITSPEVTSTPKKNRRKKKYKRDRSKWLDASNSEVQNAIFRRPSGSEVSLTAASPMVQSELEGKQKRDVNHEFKVKTFYSNPSFPPIKTHQSRLIEESDISLTPLPSGCQRKLYRDVLAPSVDFSCQAVSAQAVGVSMSEDSLEVHYGELEKLAVEQYESSNDSLSRAYKNLEFEALEQYRGSSESFVKDLAGAVKSHMDVKSGCENGGSKLSVAHNISDETVLSADSTVYNRQACPEELIPSEQRRVVMLMRANSKKSYSKIANGNSSSDEEHEQKGNAMCNCHTKEKEIFVDKQQYFVQGNMGEDRNDQGKDVLIKGDSSKRIAAVEARNVKCIKNDKSSENKSNIPVQPETPNDQRTQVSPTTGNKSAREKEDLADSAEVPEAWVQKNQLQGNVVDDDIYAESIRNLFVSGTMENGFEFRPDGESVNGGKKKRRRKKKRRNGKLATTQCFQTNLNEPSDGAHVKYGCYFPEERESDRCEDLSITMADVSANDVLVCEELMRIITMGDISNKNPEISSNPTEATISGSNSVSKATVDLQEAIAEPIVFSCLEGSNKEFTRTTNKVPESKDGICLGEIIPNSDKGDNSKIITLYENKLLDSPQMECLLTQKFSTDCVFSSKEVEWSSEIQVEELEDVQLDERNDLAANGGTKRNSWTVDETILNLDLNEELADSLQSLDLQVNLIKPRHSISAPSLQNEISMESLAKPSGPLCSNSTPKMSCEASPESSTSSQSSKSSPLKDSGFCKLLGISKKVDSPRKQQPNSMSKRQAPSCLLQ</sequence>
<feature type="region of interest" description="Disordered" evidence="1">
    <location>
        <begin position="373"/>
        <end position="415"/>
    </location>
</feature>
<gene>
    <name evidence="2" type="ORF">J437_LFUL001079</name>
</gene>
<feature type="region of interest" description="Disordered" evidence="1">
    <location>
        <begin position="960"/>
        <end position="985"/>
    </location>
</feature>
<evidence type="ECO:0000313" key="2">
    <source>
        <dbReference type="EMBL" id="KAG8224002.1"/>
    </source>
</evidence>
<reference evidence="2" key="1">
    <citation type="submission" date="2013-04" db="EMBL/GenBank/DDBJ databases">
        <authorList>
            <person name="Qu J."/>
            <person name="Murali S.C."/>
            <person name="Bandaranaike D."/>
            <person name="Bellair M."/>
            <person name="Blankenburg K."/>
            <person name="Chao H."/>
            <person name="Dinh H."/>
            <person name="Doddapaneni H."/>
            <person name="Downs B."/>
            <person name="Dugan-Rocha S."/>
            <person name="Elkadiri S."/>
            <person name="Gnanaolivu R.D."/>
            <person name="Hernandez B."/>
            <person name="Javaid M."/>
            <person name="Jayaseelan J.C."/>
            <person name="Lee S."/>
            <person name="Li M."/>
            <person name="Ming W."/>
            <person name="Munidasa M."/>
            <person name="Muniz J."/>
            <person name="Nguyen L."/>
            <person name="Ongeri F."/>
            <person name="Osuji N."/>
            <person name="Pu L.-L."/>
            <person name="Puazo M."/>
            <person name="Qu C."/>
            <person name="Quiroz J."/>
            <person name="Raj R."/>
            <person name="Weissenberger G."/>
            <person name="Xin Y."/>
            <person name="Zou X."/>
            <person name="Han Y."/>
            <person name="Richards S."/>
            <person name="Worley K."/>
            <person name="Muzny D."/>
            <person name="Gibbs R."/>
        </authorList>
    </citation>
    <scope>NUCLEOTIDE SEQUENCE</scope>
    <source>
        <strain evidence="2">Sampled in the wild</strain>
    </source>
</reference>
<feature type="region of interest" description="Disordered" evidence="1">
    <location>
        <begin position="1247"/>
        <end position="1317"/>
    </location>
</feature>
<feature type="compositionally biased region" description="Polar residues" evidence="1">
    <location>
        <begin position="8"/>
        <end position="21"/>
    </location>
</feature>
<protein>
    <submittedName>
        <fullName evidence="2">Uncharacterized protein</fullName>
    </submittedName>
</protein>
<evidence type="ECO:0000256" key="1">
    <source>
        <dbReference type="SAM" id="MobiDB-lite"/>
    </source>
</evidence>
<organism evidence="2 3">
    <name type="scientific">Ladona fulva</name>
    <name type="common">Scarce chaser dragonfly</name>
    <name type="synonym">Libellula fulva</name>
    <dbReference type="NCBI Taxonomy" id="123851"/>
    <lineage>
        <taxon>Eukaryota</taxon>
        <taxon>Metazoa</taxon>
        <taxon>Ecdysozoa</taxon>
        <taxon>Arthropoda</taxon>
        <taxon>Hexapoda</taxon>
        <taxon>Insecta</taxon>
        <taxon>Pterygota</taxon>
        <taxon>Palaeoptera</taxon>
        <taxon>Odonata</taxon>
        <taxon>Epiprocta</taxon>
        <taxon>Anisoptera</taxon>
        <taxon>Libelluloidea</taxon>
        <taxon>Libellulidae</taxon>
        <taxon>Ladona</taxon>
    </lineage>
</organism>
<feature type="region of interest" description="Disordered" evidence="1">
    <location>
        <begin position="876"/>
        <end position="921"/>
    </location>
</feature>
<proteinExistence type="predicted"/>
<dbReference type="Proteomes" id="UP000792457">
    <property type="component" value="Unassembled WGS sequence"/>
</dbReference>
<dbReference type="OrthoDB" id="6598508at2759"/>
<keyword evidence="3" id="KW-1185">Reference proteome</keyword>
<feature type="compositionally biased region" description="Low complexity" evidence="1">
    <location>
        <begin position="1261"/>
        <end position="1283"/>
    </location>
</feature>
<feature type="region of interest" description="Disordered" evidence="1">
    <location>
        <begin position="1"/>
        <end position="21"/>
    </location>
</feature>
<comment type="caution">
    <text evidence="2">The sequence shown here is derived from an EMBL/GenBank/DDBJ whole genome shotgun (WGS) entry which is preliminary data.</text>
</comment>
<name>A0A8K0NW93_LADFU</name>
<accession>A0A8K0NW93</accession>
<dbReference type="EMBL" id="KZ308182">
    <property type="protein sequence ID" value="KAG8224002.1"/>
    <property type="molecule type" value="Genomic_DNA"/>
</dbReference>
<reference evidence="2" key="2">
    <citation type="submission" date="2017-10" db="EMBL/GenBank/DDBJ databases">
        <title>Ladona fulva Genome sequencing and assembly.</title>
        <authorList>
            <person name="Murali S."/>
            <person name="Richards S."/>
            <person name="Bandaranaike D."/>
            <person name="Bellair M."/>
            <person name="Blankenburg K."/>
            <person name="Chao H."/>
            <person name="Dinh H."/>
            <person name="Doddapaneni H."/>
            <person name="Dugan-Rocha S."/>
            <person name="Elkadiri S."/>
            <person name="Gnanaolivu R."/>
            <person name="Hernandez B."/>
            <person name="Skinner E."/>
            <person name="Javaid M."/>
            <person name="Lee S."/>
            <person name="Li M."/>
            <person name="Ming W."/>
            <person name="Munidasa M."/>
            <person name="Muniz J."/>
            <person name="Nguyen L."/>
            <person name="Hughes D."/>
            <person name="Osuji N."/>
            <person name="Pu L.-L."/>
            <person name="Puazo M."/>
            <person name="Qu C."/>
            <person name="Quiroz J."/>
            <person name="Raj R."/>
            <person name="Weissenberger G."/>
            <person name="Xin Y."/>
            <person name="Zou X."/>
            <person name="Han Y."/>
            <person name="Worley K."/>
            <person name="Muzny D."/>
            <person name="Gibbs R."/>
        </authorList>
    </citation>
    <scope>NUCLEOTIDE SEQUENCE</scope>
    <source>
        <strain evidence="2">Sampled in the wild</strain>
    </source>
</reference>
<feature type="compositionally biased region" description="Basic residues" evidence="1">
    <location>
        <begin position="971"/>
        <end position="984"/>
    </location>
</feature>